<keyword evidence="6 8" id="KW-0342">GTP-binding</keyword>
<comment type="catalytic activity">
    <reaction evidence="8">
        <text>Mo-molybdopterin + GTP + H(+) = Mo-molybdopterin guanine dinucleotide + diphosphate</text>
        <dbReference type="Rhea" id="RHEA:34243"/>
        <dbReference type="ChEBI" id="CHEBI:15378"/>
        <dbReference type="ChEBI" id="CHEBI:33019"/>
        <dbReference type="ChEBI" id="CHEBI:37565"/>
        <dbReference type="ChEBI" id="CHEBI:71302"/>
        <dbReference type="ChEBI" id="CHEBI:71310"/>
        <dbReference type="EC" id="2.7.7.77"/>
    </reaction>
</comment>
<feature type="binding site" evidence="8">
    <location>
        <begin position="8"/>
        <end position="10"/>
    </location>
    <ligand>
        <name>GTP</name>
        <dbReference type="ChEBI" id="CHEBI:37565"/>
    </ligand>
</feature>
<organism evidence="10 11">
    <name type="scientific">Gottfriedia solisilvae</name>
    <dbReference type="NCBI Taxonomy" id="1516104"/>
    <lineage>
        <taxon>Bacteria</taxon>
        <taxon>Bacillati</taxon>
        <taxon>Bacillota</taxon>
        <taxon>Bacilli</taxon>
        <taxon>Bacillales</taxon>
        <taxon>Bacillaceae</taxon>
        <taxon>Gottfriedia</taxon>
    </lineage>
</organism>
<dbReference type="GO" id="GO:0006777">
    <property type="term" value="P:Mo-molybdopterin cofactor biosynthetic process"/>
    <property type="evidence" value="ECO:0007669"/>
    <property type="project" value="UniProtKB-KW"/>
</dbReference>
<dbReference type="InterPro" id="IPR029044">
    <property type="entry name" value="Nucleotide-diphossugar_trans"/>
</dbReference>
<dbReference type="Pfam" id="PF12804">
    <property type="entry name" value="NTP_transf_3"/>
    <property type="match status" value="1"/>
</dbReference>
<evidence type="ECO:0000256" key="7">
    <source>
        <dbReference type="ARBA" id="ARBA00023150"/>
    </source>
</evidence>
<comment type="domain">
    <text evidence="8">The N-terminal domain determines nucleotide recognition and specific binding, while the C-terminal domain determines the specific binding to the target protein.</text>
</comment>
<dbReference type="HAMAP" id="MF_00316">
    <property type="entry name" value="MobA"/>
    <property type="match status" value="1"/>
</dbReference>
<evidence type="ECO:0000256" key="6">
    <source>
        <dbReference type="ARBA" id="ARBA00023134"/>
    </source>
</evidence>
<evidence type="ECO:0000256" key="2">
    <source>
        <dbReference type="ARBA" id="ARBA00022679"/>
    </source>
</evidence>
<accession>A0A8J3AQA0</accession>
<keyword evidence="4 8" id="KW-0547">Nucleotide-binding</keyword>
<keyword evidence="7 8" id="KW-0501">Molybdenum cofactor biosynthesis</keyword>
<keyword evidence="2 8" id="KW-0808">Transferase</keyword>
<reference evidence="11" key="1">
    <citation type="journal article" date="2019" name="Int. J. Syst. Evol. Microbiol.">
        <title>The Global Catalogue of Microorganisms (GCM) 10K type strain sequencing project: providing services to taxonomists for standard genome sequencing and annotation.</title>
        <authorList>
            <consortium name="The Broad Institute Genomics Platform"/>
            <consortium name="The Broad Institute Genome Sequencing Center for Infectious Disease"/>
            <person name="Wu L."/>
            <person name="Ma J."/>
        </authorList>
    </citation>
    <scope>NUCLEOTIDE SEQUENCE [LARGE SCALE GENOMIC DNA]</scope>
    <source>
        <strain evidence="11">CGMCC 1.14993</strain>
    </source>
</reference>
<evidence type="ECO:0000256" key="5">
    <source>
        <dbReference type="ARBA" id="ARBA00022842"/>
    </source>
</evidence>
<comment type="function">
    <text evidence="8">Transfers a GMP moiety from GTP to Mo-molybdopterin (Mo-MPT) cofactor (Moco or molybdenum cofactor) to form Mo-molybdopterin guanine dinucleotide (Mo-MGD) cofactor.</text>
</comment>
<evidence type="ECO:0000256" key="1">
    <source>
        <dbReference type="ARBA" id="ARBA00022490"/>
    </source>
</evidence>
<name>A0A8J3AQA0_9BACI</name>
<sequence length="193" mass="22485">MNIAGVVLAGGRSSRYGKPKMFETYEDKYFYQYSVEALKQNSISPIVIATNEKLIQYFEQGNVEFIIEEESDEYQGPLFAMYNAFSKITDAEWFFVLASDIPFVSTEFVKKMIDKAERSHSDAIVPIYSNTLQPLFALYHRRNLIKMEQLLTENKRKLQLLLKEINLLTVPFSSNESIFTNINSPEDWDQYKK</sequence>
<comment type="caution">
    <text evidence="8">Lacks conserved residue(s) required for the propagation of feature annotation.</text>
</comment>
<dbReference type="InterPro" id="IPR013482">
    <property type="entry name" value="Molybde_CF_guanTrfase"/>
</dbReference>
<dbReference type="AlphaFoldDB" id="A0A8J3AQA0"/>
<keyword evidence="5 8" id="KW-0460">Magnesium</keyword>
<comment type="caution">
    <text evidence="10">The sequence shown here is derived from an EMBL/GenBank/DDBJ whole genome shotgun (WGS) entry which is preliminary data.</text>
</comment>
<evidence type="ECO:0000256" key="8">
    <source>
        <dbReference type="HAMAP-Rule" id="MF_00316"/>
    </source>
</evidence>
<dbReference type="InterPro" id="IPR025877">
    <property type="entry name" value="MobA-like_NTP_Trfase"/>
</dbReference>
<dbReference type="GO" id="GO:0005525">
    <property type="term" value="F:GTP binding"/>
    <property type="evidence" value="ECO:0007669"/>
    <property type="project" value="UniProtKB-UniRule"/>
</dbReference>
<dbReference type="PANTHER" id="PTHR19136">
    <property type="entry name" value="MOLYBDENUM COFACTOR GUANYLYLTRANSFERASE"/>
    <property type="match status" value="1"/>
</dbReference>
<evidence type="ECO:0000313" key="11">
    <source>
        <dbReference type="Proteomes" id="UP000626244"/>
    </source>
</evidence>
<keyword evidence="11" id="KW-1185">Reference proteome</keyword>
<dbReference type="GO" id="GO:0005737">
    <property type="term" value="C:cytoplasm"/>
    <property type="evidence" value="ECO:0007669"/>
    <property type="project" value="UniProtKB-SubCell"/>
</dbReference>
<dbReference type="PANTHER" id="PTHR19136:SF81">
    <property type="entry name" value="MOLYBDENUM COFACTOR GUANYLYLTRANSFERASE"/>
    <property type="match status" value="1"/>
</dbReference>
<feature type="binding site" evidence="8">
    <location>
        <position position="100"/>
    </location>
    <ligand>
        <name>Mg(2+)</name>
        <dbReference type="ChEBI" id="CHEBI:18420"/>
    </ligand>
</feature>
<feature type="domain" description="MobA-like NTP transferase" evidence="9">
    <location>
        <begin position="5"/>
        <end position="159"/>
    </location>
</feature>
<dbReference type="GO" id="GO:0061603">
    <property type="term" value="F:molybdenum cofactor guanylyltransferase activity"/>
    <property type="evidence" value="ECO:0007669"/>
    <property type="project" value="UniProtKB-EC"/>
</dbReference>
<dbReference type="OrthoDB" id="9788394at2"/>
<dbReference type="SUPFAM" id="SSF53448">
    <property type="entry name" value="Nucleotide-diphospho-sugar transferases"/>
    <property type="match status" value="1"/>
</dbReference>
<evidence type="ECO:0000256" key="3">
    <source>
        <dbReference type="ARBA" id="ARBA00022723"/>
    </source>
</evidence>
<dbReference type="Gene3D" id="3.90.550.10">
    <property type="entry name" value="Spore Coat Polysaccharide Biosynthesis Protein SpsA, Chain A"/>
    <property type="match status" value="1"/>
</dbReference>
<gene>
    <name evidence="8 10" type="primary">mobA</name>
    <name evidence="10" type="ORF">GCM10007380_39840</name>
</gene>
<comment type="subcellular location">
    <subcellularLocation>
        <location evidence="8">Cytoplasm</location>
    </subcellularLocation>
</comment>
<comment type="similarity">
    <text evidence="8">Belongs to the MobA family.</text>
</comment>
<keyword evidence="3 8" id="KW-0479">Metal-binding</keyword>
<feature type="binding site" evidence="8">
    <location>
        <position position="100"/>
    </location>
    <ligand>
        <name>GTP</name>
        <dbReference type="ChEBI" id="CHEBI:37565"/>
    </ligand>
</feature>
<dbReference type="RefSeq" id="WP_088003224.1">
    <property type="nucleotide sequence ID" value="NZ_BMHB01000004.1"/>
</dbReference>
<dbReference type="EMBL" id="BMHB01000004">
    <property type="protein sequence ID" value="GGI17819.1"/>
    <property type="molecule type" value="Genomic_DNA"/>
</dbReference>
<protein>
    <recommendedName>
        <fullName evidence="8">Probable molybdenum cofactor guanylyltransferase</fullName>
        <shortName evidence="8">MoCo guanylyltransferase</shortName>
        <ecNumber evidence="8">2.7.7.77</ecNumber>
    </recommendedName>
    <alternativeName>
        <fullName evidence="8">GTP:molybdopterin guanylyltransferase</fullName>
    </alternativeName>
    <alternativeName>
        <fullName evidence="8">Mo-MPT guanylyltransferase</fullName>
    </alternativeName>
    <alternativeName>
        <fullName evidence="8">Molybdopterin guanylyltransferase</fullName>
    </alternativeName>
    <alternativeName>
        <fullName evidence="8">Molybdopterin-guanine dinucleotide synthase</fullName>
        <shortName evidence="8">MGD synthase</shortName>
    </alternativeName>
</protein>
<evidence type="ECO:0000256" key="4">
    <source>
        <dbReference type="ARBA" id="ARBA00022741"/>
    </source>
</evidence>
<keyword evidence="1 8" id="KW-0963">Cytoplasm</keyword>
<dbReference type="EC" id="2.7.7.77" evidence="8"/>
<evidence type="ECO:0000259" key="9">
    <source>
        <dbReference type="Pfam" id="PF12804"/>
    </source>
</evidence>
<dbReference type="Proteomes" id="UP000626244">
    <property type="component" value="Unassembled WGS sequence"/>
</dbReference>
<dbReference type="GO" id="GO:0046872">
    <property type="term" value="F:metal ion binding"/>
    <property type="evidence" value="ECO:0007669"/>
    <property type="project" value="UniProtKB-KW"/>
</dbReference>
<comment type="cofactor">
    <cofactor evidence="8">
        <name>Mg(2+)</name>
        <dbReference type="ChEBI" id="CHEBI:18420"/>
    </cofactor>
</comment>
<feature type="binding site" evidence="8">
    <location>
        <position position="20"/>
    </location>
    <ligand>
        <name>GTP</name>
        <dbReference type="ChEBI" id="CHEBI:37565"/>
    </ligand>
</feature>
<evidence type="ECO:0000313" key="10">
    <source>
        <dbReference type="EMBL" id="GGI17819.1"/>
    </source>
</evidence>
<proteinExistence type="inferred from homology"/>
<dbReference type="CDD" id="cd02503">
    <property type="entry name" value="MobA"/>
    <property type="match status" value="1"/>
</dbReference>
<keyword evidence="10" id="KW-0548">Nucleotidyltransferase</keyword>